<dbReference type="Proteomes" id="UP000318478">
    <property type="component" value="Unassembled WGS sequence"/>
</dbReference>
<feature type="transmembrane region" description="Helical" evidence="2">
    <location>
        <begin position="141"/>
        <end position="159"/>
    </location>
</feature>
<dbReference type="OrthoDB" id="9792534at2"/>
<sequence>MLLPQNTDANSAWADQPLVLAPQDPERAPKRPAAGQPSPPVAAARPEFSLAQARTIVGQRFKPDPIVYWADLLVSWTTAMLAYQLVCSPTIGWGSAAVTLGWPARIACFFLSSALIYRCGLFIHELTHIPEHEFRVFRKTWNMLCGVPFLIPSFVYLTHVDHHRRRHYGTHQDGEYLPLSHRSPWCIVGYMAQSLIIPVLAVVRFGVLTPLTWFNGPLRRWVMTHASSMVIDPTYLRPYPTAKALRLIRRQEVLTFLYIAAAAVLLYRGAFHNGLVSPWVLLQAYLTGVLVVTVNAARTLGSHRWHNDEHNQMTFVEQMLDSVNYDSPRSLAWLWAPVGSRYHALHHIFPSMPYHAMGSAHRRLMAELPADSPYRRTVAKSLSGELRALWRRSQSSQRPNRAQDFDLAS</sequence>
<feature type="transmembrane region" description="Helical" evidence="2">
    <location>
        <begin position="102"/>
        <end position="120"/>
    </location>
</feature>
<dbReference type="InterPro" id="IPR005804">
    <property type="entry name" value="FA_desaturase_dom"/>
</dbReference>
<evidence type="ECO:0000259" key="3">
    <source>
        <dbReference type="Pfam" id="PF00487"/>
    </source>
</evidence>
<evidence type="ECO:0000313" key="4">
    <source>
        <dbReference type="EMBL" id="TWT73844.1"/>
    </source>
</evidence>
<feature type="transmembrane region" description="Helical" evidence="2">
    <location>
        <begin position="66"/>
        <end position="86"/>
    </location>
</feature>
<feature type="transmembrane region" description="Helical" evidence="2">
    <location>
        <begin position="253"/>
        <end position="270"/>
    </location>
</feature>
<name>A0A5C5YFJ0_9BACT</name>
<organism evidence="4 5">
    <name type="scientific">Posidoniimonas polymericola</name>
    <dbReference type="NCBI Taxonomy" id="2528002"/>
    <lineage>
        <taxon>Bacteria</taxon>
        <taxon>Pseudomonadati</taxon>
        <taxon>Planctomycetota</taxon>
        <taxon>Planctomycetia</taxon>
        <taxon>Pirellulales</taxon>
        <taxon>Lacipirellulaceae</taxon>
        <taxon>Posidoniimonas</taxon>
    </lineage>
</organism>
<feature type="region of interest" description="Disordered" evidence="1">
    <location>
        <begin position="1"/>
        <end position="42"/>
    </location>
</feature>
<feature type="compositionally biased region" description="Polar residues" evidence="1">
    <location>
        <begin position="1"/>
        <end position="10"/>
    </location>
</feature>
<dbReference type="Pfam" id="PF00487">
    <property type="entry name" value="FA_desaturase"/>
    <property type="match status" value="1"/>
</dbReference>
<feature type="transmembrane region" description="Helical" evidence="2">
    <location>
        <begin position="187"/>
        <end position="214"/>
    </location>
</feature>
<keyword evidence="2" id="KW-0812">Transmembrane</keyword>
<evidence type="ECO:0000256" key="2">
    <source>
        <dbReference type="SAM" id="Phobius"/>
    </source>
</evidence>
<keyword evidence="2" id="KW-0472">Membrane</keyword>
<reference evidence="4 5" key="1">
    <citation type="submission" date="2019-02" db="EMBL/GenBank/DDBJ databases">
        <title>Deep-cultivation of Planctomycetes and their phenomic and genomic characterization uncovers novel biology.</title>
        <authorList>
            <person name="Wiegand S."/>
            <person name="Jogler M."/>
            <person name="Boedeker C."/>
            <person name="Pinto D."/>
            <person name="Vollmers J."/>
            <person name="Rivas-Marin E."/>
            <person name="Kohn T."/>
            <person name="Peeters S.H."/>
            <person name="Heuer A."/>
            <person name="Rast P."/>
            <person name="Oberbeckmann S."/>
            <person name="Bunk B."/>
            <person name="Jeske O."/>
            <person name="Meyerdierks A."/>
            <person name="Storesund J.E."/>
            <person name="Kallscheuer N."/>
            <person name="Luecker S."/>
            <person name="Lage O.M."/>
            <person name="Pohl T."/>
            <person name="Merkel B.J."/>
            <person name="Hornburger P."/>
            <person name="Mueller R.-W."/>
            <person name="Bruemmer F."/>
            <person name="Labrenz M."/>
            <person name="Spormann A.M."/>
            <person name="Op Den Camp H."/>
            <person name="Overmann J."/>
            <person name="Amann R."/>
            <person name="Jetten M.S.M."/>
            <person name="Mascher T."/>
            <person name="Medema M.H."/>
            <person name="Devos D.P."/>
            <person name="Kaster A.-K."/>
            <person name="Ovreas L."/>
            <person name="Rohde M."/>
            <person name="Galperin M.Y."/>
            <person name="Jogler C."/>
        </authorList>
    </citation>
    <scope>NUCLEOTIDE SEQUENCE [LARGE SCALE GENOMIC DNA]</scope>
    <source>
        <strain evidence="4 5">Pla123a</strain>
    </source>
</reference>
<dbReference type="AlphaFoldDB" id="A0A5C5YFJ0"/>
<dbReference type="GO" id="GO:0006629">
    <property type="term" value="P:lipid metabolic process"/>
    <property type="evidence" value="ECO:0007669"/>
    <property type="project" value="InterPro"/>
</dbReference>
<evidence type="ECO:0000313" key="5">
    <source>
        <dbReference type="Proteomes" id="UP000318478"/>
    </source>
</evidence>
<dbReference type="RefSeq" id="WP_146589695.1">
    <property type="nucleotide sequence ID" value="NZ_SJPO01000009.1"/>
</dbReference>
<comment type="caution">
    <text evidence="4">The sequence shown here is derived from an EMBL/GenBank/DDBJ whole genome shotgun (WGS) entry which is preliminary data.</text>
</comment>
<dbReference type="EMBL" id="SJPO01000009">
    <property type="protein sequence ID" value="TWT73844.1"/>
    <property type="molecule type" value="Genomic_DNA"/>
</dbReference>
<protein>
    <submittedName>
        <fullName evidence="4">Fatty acid desaturase</fullName>
    </submittedName>
</protein>
<keyword evidence="5" id="KW-1185">Reference proteome</keyword>
<feature type="transmembrane region" description="Helical" evidence="2">
    <location>
        <begin position="276"/>
        <end position="297"/>
    </location>
</feature>
<keyword evidence="2" id="KW-1133">Transmembrane helix</keyword>
<accession>A0A5C5YFJ0</accession>
<evidence type="ECO:0000256" key="1">
    <source>
        <dbReference type="SAM" id="MobiDB-lite"/>
    </source>
</evidence>
<proteinExistence type="predicted"/>
<gene>
    <name evidence="4" type="ORF">Pla123a_37380</name>
</gene>
<feature type="domain" description="Fatty acid desaturase" evidence="3">
    <location>
        <begin position="101"/>
        <end position="375"/>
    </location>
</feature>